<dbReference type="AlphaFoldDB" id="A0A9W6EX84"/>
<organism evidence="1 2">
    <name type="scientific">Pleodorina starrii</name>
    <dbReference type="NCBI Taxonomy" id="330485"/>
    <lineage>
        <taxon>Eukaryota</taxon>
        <taxon>Viridiplantae</taxon>
        <taxon>Chlorophyta</taxon>
        <taxon>core chlorophytes</taxon>
        <taxon>Chlorophyceae</taxon>
        <taxon>CS clade</taxon>
        <taxon>Chlamydomonadales</taxon>
        <taxon>Volvocaceae</taxon>
        <taxon>Pleodorina</taxon>
    </lineage>
</organism>
<accession>A0A9W6EX84</accession>
<proteinExistence type="predicted"/>
<dbReference type="EMBL" id="BRXU01000001">
    <property type="protein sequence ID" value="GLC48164.1"/>
    <property type="molecule type" value="Genomic_DNA"/>
</dbReference>
<name>A0A9W6EX84_9CHLO</name>
<protein>
    <submittedName>
        <fullName evidence="1">Uncharacterized protein</fullName>
    </submittedName>
</protein>
<comment type="caution">
    <text evidence="1">The sequence shown here is derived from an EMBL/GenBank/DDBJ whole genome shotgun (WGS) entry which is preliminary data.</text>
</comment>
<gene>
    <name evidence="1" type="primary">PLESTBF000034</name>
    <name evidence="1" type="ORF">PLESTB_000066200</name>
</gene>
<sequence>MDWMQLSDPLPPGALDGVEVAVGAKNEACDTVCAQRMKRCSADHLRWLNSCDRLREHFGCEAGCEEVAGLGPSYVDGNAPKAERPAMCFAQPLGSASLSCSTHEDNHVMLCPCV</sequence>
<evidence type="ECO:0000313" key="1">
    <source>
        <dbReference type="EMBL" id="GLC48164.1"/>
    </source>
</evidence>
<reference evidence="1 2" key="1">
    <citation type="journal article" date="2023" name="Commun. Biol.">
        <title>Reorganization of the ancestral sex-determining regions during the evolution of trioecy in Pleodorina starrii.</title>
        <authorList>
            <person name="Takahashi K."/>
            <person name="Suzuki S."/>
            <person name="Kawai-Toyooka H."/>
            <person name="Yamamoto K."/>
            <person name="Hamaji T."/>
            <person name="Ootsuki R."/>
            <person name="Yamaguchi H."/>
            <person name="Kawachi M."/>
            <person name="Higashiyama T."/>
            <person name="Nozaki H."/>
        </authorList>
    </citation>
    <scope>NUCLEOTIDE SEQUENCE [LARGE SCALE GENOMIC DNA]</scope>
    <source>
        <strain evidence="1 2">NIES-4479</strain>
    </source>
</reference>
<evidence type="ECO:0000313" key="2">
    <source>
        <dbReference type="Proteomes" id="UP001165080"/>
    </source>
</evidence>
<keyword evidence="2" id="KW-1185">Reference proteome</keyword>
<dbReference type="Proteomes" id="UP001165080">
    <property type="component" value="Unassembled WGS sequence"/>
</dbReference>